<comment type="caution">
    <text evidence="1">The sequence shown here is derived from an EMBL/GenBank/DDBJ whole genome shotgun (WGS) entry which is preliminary data.</text>
</comment>
<reference evidence="1 2" key="1">
    <citation type="journal article" date="2015" name="Microbiome">
        <title>Genomic resolution of linkages in carbon, nitrogen, and sulfur cycling among widespread estuary sediment bacteria.</title>
        <authorList>
            <person name="Baker B.J."/>
            <person name="Lazar C.S."/>
            <person name="Teske A.P."/>
            <person name="Dick G.J."/>
        </authorList>
    </citation>
    <scope>NUCLEOTIDE SEQUENCE [LARGE SCALE GENOMIC DNA]</scope>
    <source>
        <strain evidence="1">DG_54_3</strain>
    </source>
</reference>
<dbReference type="Proteomes" id="UP000051861">
    <property type="component" value="Unassembled WGS sequence"/>
</dbReference>
<evidence type="ECO:0000313" key="1">
    <source>
        <dbReference type="EMBL" id="KPJ68611.1"/>
    </source>
</evidence>
<protein>
    <submittedName>
        <fullName evidence="1">Uncharacterized protein</fullName>
    </submittedName>
</protein>
<gene>
    <name evidence="1" type="ORF">AMJ44_06105</name>
</gene>
<proteinExistence type="predicted"/>
<dbReference type="AlphaFoldDB" id="A0A0S7Y239"/>
<accession>A0A0S7Y239</accession>
<evidence type="ECO:0000313" key="2">
    <source>
        <dbReference type="Proteomes" id="UP000051861"/>
    </source>
</evidence>
<organism evidence="1 2">
    <name type="scientific">candidate division WOR-1 bacterium DG_54_3</name>
    <dbReference type="NCBI Taxonomy" id="1703775"/>
    <lineage>
        <taxon>Bacteria</taxon>
        <taxon>Bacillati</taxon>
        <taxon>Saganbacteria</taxon>
    </lineage>
</organism>
<sequence length="89" mass="9967">MSIFALFKQIAKSQKSKRPKINWGGISFDALILGFILKEMPMLISFGNSWVCLPNCFSFFKESVVIAPCGCYHPQGVDSEEIRIKALHG</sequence>
<name>A0A0S7Y239_UNCSA</name>
<dbReference type="EMBL" id="LIZX01000048">
    <property type="protein sequence ID" value="KPJ68611.1"/>
    <property type="molecule type" value="Genomic_DNA"/>
</dbReference>